<dbReference type="Pfam" id="PF01041">
    <property type="entry name" value="DegT_DnrJ_EryC1"/>
    <property type="match status" value="1"/>
</dbReference>
<dbReference type="Gene3D" id="3.90.1150.10">
    <property type="entry name" value="Aspartate Aminotransferase, domain 1"/>
    <property type="match status" value="1"/>
</dbReference>
<dbReference type="PANTHER" id="PTHR30244">
    <property type="entry name" value="TRANSAMINASE"/>
    <property type="match status" value="1"/>
</dbReference>
<keyword evidence="2" id="KW-0808">Transferase</keyword>
<name>A0A3D8P5R9_9THEO</name>
<keyword evidence="3" id="KW-1185">Reference proteome</keyword>
<proteinExistence type="inferred from homology"/>
<dbReference type="GO" id="GO:0030170">
    <property type="term" value="F:pyridoxal phosphate binding"/>
    <property type="evidence" value="ECO:0007669"/>
    <property type="project" value="TreeGrafter"/>
</dbReference>
<dbReference type="PANTHER" id="PTHR30244:SF34">
    <property type="entry name" value="DTDP-4-AMINO-4,6-DIDEOXYGALACTOSE TRANSAMINASE"/>
    <property type="match status" value="1"/>
</dbReference>
<sequence length="416" mass="45352">MINGNEGTNQTSKGVGRTLVAERRGRARIPFSRPYLGPEEEEAVREVLREGRLESGSRVRAFEERLASWLGVKYAVVVASGAAALHAALYAVGISRGDEVILSPLAPPEVGSAILYLGAKPVFADINPATLTLDLEEVKRNLTPQTRALIVTHYAGLPADLEPLTAFAAENELALIEDATCALGATYKGRPVGSFGQVAAFSFSPDSTLTTGTGGAVVTDDPEIYRWLRLFTSLGIVRSLADWVRKEGPWHFEVQEVGFDYRPGEIQGALGLAQLGRLEEMLTRRRELAARYLEALSSLPLHPVSYPPNSQPAWTFFPVRLNLEALRAGREEIYPALWVEGVEVGVHYLPLYLHPLYGWIGDPNVCTLGQGPPCPKAEAVYPELLSLPLYPAMTDEEQGEVIAALSRVLLSRLKVS</sequence>
<evidence type="ECO:0000256" key="1">
    <source>
        <dbReference type="RuleBase" id="RU004508"/>
    </source>
</evidence>
<dbReference type="OrthoDB" id="9810913at2"/>
<keyword evidence="1" id="KW-0663">Pyridoxal phosphate</keyword>
<dbReference type="InterPro" id="IPR015422">
    <property type="entry name" value="PyrdxlP-dep_Trfase_small"/>
</dbReference>
<evidence type="ECO:0000313" key="2">
    <source>
        <dbReference type="EMBL" id="RDV84666.1"/>
    </source>
</evidence>
<dbReference type="EMBL" id="QSLN01000001">
    <property type="protein sequence ID" value="RDV84666.1"/>
    <property type="molecule type" value="Genomic_DNA"/>
</dbReference>
<accession>A0A3D8P5R9</accession>
<dbReference type="Proteomes" id="UP000256329">
    <property type="component" value="Unassembled WGS sequence"/>
</dbReference>
<dbReference type="GO" id="GO:0008483">
    <property type="term" value="F:transaminase activity"/>
    <property type="evidence" value="ECO:0007669"/>
    <property type="project" value="UniProtKB-KW"/>
</dbReference>
<organism evidence="2 3">
    <name type="scientific">Ammonifex thiophilus</name>
    <dbReference type="NCBI Taxonomy" id="444093"/>
    <lineage>
        <taxon>Bacteria</taxon>
        <taxon>Bacillati</taxon>
        <taxon>Bacillota</taxon>
        <taxon>Clostridia</taxon>
        <taxon>Thermoanaerobacterales</taxon>
        <taxon>Thermoanaerobacteraceae</taxon>
        <taxon>Ammonifex</taxon>
    </lineage>
</organism>
<dbReference type="PIRSF" id="PIRSF000390">
    <property type="entry name" value="PLP_StrS"/>
    <property type="match status" value="1"/>
</dbReference>
<reference evidence="2 3" key="1">
    <citation type="submission" date="2018-08" db="EMBL/GenBank/DDBJ databases">
        <title>Form III RuBisCO-mediated autotrophy in Thermodesulfobium bacteria.</title>
        <authorList>
            <person name="Toshchakov S.V."/>
            <person name="Kublanov I.V."/>
            <person name="Frolov E."/>
            <person name="Bonch-Osmolovskaya E.A."/>
            <person name="Tourova T.P."/>
            <person name="Chernych N.A."/>
            <person name="Lebedinsky A.V."/>
        </authorList>
    </citation>
    <scope>NUCLEOTIDE SEQUENCE [LARGE SCALE GENOMIC DNA]</scope>
    <source>
        <strain evidence="2 3">SR</strain>
    </source>
</reference>
<dbReference type="InterPro" id="IPR000653">
    <property type="entry name" value="DegT/StrS_aminotransferase"/>
</dbReference>
<dbReference type="AlphaFoldDB" id="A0A3D8P5R9"/>
<dbReference type="Gene3D" id="3.40.640.10">
    <property type="entry name" value="Type I PLP-dependent aspartate aminotransferase-like (Major domain)"/>
    <property type="match status" value="1"/>
</dbReference>
<protein>
    <submittedName>
        <fullName evidence="2">DegT/DnrJ/EryC1/StrS aminotransferase family protein</fullName>
    </submittedName>
</protein>
<evidence type="ECO:0000313" key="3">
    <source>
        <dbReference type="Proteomes" id="UP000256329"/>
    </source>
</evidence>
<comment type="similarity">
    <text evidence="1">Belongs to the DegT/DnrJ/EryC1 family.</text>
</comment>
<keyword evidence="2" id="KW-0032">Aminotransferase</keyword>
<dbReference type="GO" id="GO:0000271">
    <property type="term" value="P:polysaccharide biosynthetic process"/>
    <property type="evidence" value="ECO:0007669"/>
    <property type="project" value="TreeGrafter"/>
</dbReference>
<comment type="caution">
    <text evidence="2">The sequence shown here is derived from an EMBL/GenBank/DDBJ whole genome shotgun (WGS) entry which is preliminary data.</text>
</comment>
<dbReference type="SUPFAM" id="SSF53383">
    <property type="entry name" value="PLP-dependent transferases"/>
    <property type="match status" value="1"/>
</dbReference>
<dbReference type="InterPro" id="IPR015421">
    <property type="entry name" value="PyrdxlP-dep_Trfase_major"/>
</dbReference>
<gene>
    <name evidence="2" type="ORF">DXX99_01050</name>
</gene>
<dbReference type="CDD" id="cd00616">
    <property type="entry name" value="AHBA_syn"/>
    <property type="match status" value="1"/>
</dbReference>
<dbReference type="InterPro" id="IPR015424">
    <property type="entry name" value="PyrdxlP-dep_Trfase"/>
</dbReference>